<dbReference type="EMBL" id="JXKQ01000003">
    <property type="protein sequence ID" value="OJG46282.1"/>
    <property type="molecule type" value="Genomic_DNA"/>
</dbReference>
<dbReference type="Gene3D" id="2.60.40.1140">
    <property type="entry name" value="Collagen-binding surface protein Cna, B-type domain"/>
    <property type="match status" value="3"/>
</dbReference>
<keyword evidence="3" id="KW-1185">Reference proteome</keyword>
<protein>
    <recommendedName>
        <fullName evidence="1">CNA-B domain-containing protein</fullName>
    </recommendedName>
</protein>
<dbReference type="STRING" id="249189.RV04_GL001448"/>
<accession>A0A1L8TQ75</accession>
<evidence type="ECO:0000259" key="1">
    <source>
        <dbReference type="Pfam" id="PF05738"/>
    </source>
</evidence>
<dbReference type="Proteomes" id="UP000182077">
    <property type="component" value="Unassembled WGS sequence"/>
</dbReference>
<feature type="domain" description="CNA-B" evidence="1">
    <location>
        <begin position="269"/>
        <end position="350"/>
    </location>
</feature>
<reference evidence="2 3" key="1">
    <citation type="submission" date="2014-12" db="EMBL/GenBank/DDBJ databases">
        <title>Draft genome sequences of 29 type strains of Enterococci.</title>
        <authorList>
            <person name="Zhong Z."/>
            <person name="Sun Z."/>
            <person name="Liu W."/>
            <person name="Zhang W."/>
            <person name="Zhang H."/>
        </authorList>
    </citation>
    <scope>NUCLEOTIDE SEQUENCE [LARGE SCALE GENOMIC DNA]</scope>
    <source>
        <strain evidence="2 3">DSM 17122</strain>
    </source>
</reference>
<dbReference type="CDD" id="cd00222">
    <property type="entry name" value="CollagenBindB"/>
    <property type="match status" value="2"/>
</dbReference>
<dbReference type="AlphaFoldDB" id="A0A1L8TQ75"/>
<dbReference type="OrthoDB" id="1744455at2"/>
<dbReference type="InterPro" id="IPR008454">
    <property type="entry name" value="Collagen-bd_Cna-like_B-typ_dom"/>
</dbReference>
<feature type="domain" description="CNA-B" evidence="1">
    <location>
        <begin position="175"/>
        <end position="250"/>
    </location>
</feature>
<evidence type="ECO:0000313" key="2">
    <source>
        <dbReference type="EMBL" id="OJG46282.1"/>
    </source>
</evidence>
<dbReference type="Pfam" id="PF05738">
    <property type="entry name" value="Cna_B"/>
    <property type="match status" value="3"/>
</dbReference>
<gene>
    <name evidence="2" type="ORF">RV04_GL001448</name>
</gene>
<feature type="domain" description="CNA-B" evidence="1">
    <location>
        <begin position="83"/>
        <end position="154"/>
    </location>
</feature>
<evidence type="ECO:0000313" key="3">
    <source>
        <dbReference type="Proteomes" id="UP000182077"/>
    </source>
</evidence>
<comment type="caution">
    <text evidence="2">The sequence shown here is derived from an EMBL/GenBank/DDBJ whole genome shotgun (WGS) entry which is preliminary data.</text>
</comment>
<organism evidence="2 3">
    <name type="scientific">Enterococcus hermanniensis</name>
    <dbReference type="NCBI Taxonomy" id="249189"/>
    <lineage>
        <taxon>Bacteria</taxon>
        <taxon>Bacillati</taxon>
        <taxon>Bacillota</taxon>
        <taxon>Bacilli</taxon>
        <taxon>Lactobacillales</taxon>
        <taxon>Enterococcaceae</taxon>
        <taxon>Enterococcus</taxon>
    </lineage>
</organism>
<sequence length="362" mass="40808">MMKKMNLVVGGLLTFLIVILFIFQIFQNDLPESTVLGSTTSETKAAYFLTSKKKNPELPHAVSNKAMNLSAEDNQTCKVIQSEWKDNDNENGIRPNNLMIELIGESNAAITPVVLKNEENWTIQGGDSDEWTFTDVKAYTPAGYRLNYEVIQQEQQAVLMLTLNYTGADPDTVKIEGRQIWQDGDNQDALRPQSMKIRLLANGTEVASERTGEQEGWHYSFTNLPKLDATGTEISYSLSGEELPDYNTTNAANMLVSTYIPKTTTFILEKKWEDGENRANARPANVQIQLYANDEKFGSPITLNDANQWQYTWENLALNQKGSEVNYTVKETTNVPYYTKTIEETDKNTVILTSTYDSTVKN</sequence>
<proteinExistence type="predicted"/>
<name>A0A1L8TQ75_9ENTE</name>
<dbReference type="SUPFAM" id="SSF49478">
    <property type="entry name" value="Cna protein B-type domain"/>
    <property type="match status" value="3"/>
</dbReference>